<dbReference type="GO" id="GO:0003677">
    <property type="term" value="F:DNA binding"/>
    <property type="evidence" value="ECO:0007669"/>
    <property type="project" value="UniProtKB-KW"/>
</dbReference>
<evidence type="ECO:0000313" key="1">
    <source>
        <dbReference type="EMBL" id="HBQ50324.1"/>
    </source>
</evidence>
<keyword evidence="1" id="KW-0238">DNA-binding</keyword>
<organism evidence="1 2">
    <name type="scientific">Hyphomonas atlantica</name>
    <dbReference type="NCBI Taxonomy" id="1280948"/>
    <lineage>
        <taxon>Bacteria</taxon>
        <taxon>Pseudomonadati</taxon>
        <taxon>Pseudomonadota</taxon>
        <taxon>Alphaproteobacteria</taxon>
        <taxon>Hyphomonadales</taxon>
        <taxon>Hyphomonadaceae</taxon>
        <taxon>Hyphomonas</taxon>
    </lineage>
</organism>
<sequence>MTFSSSLIDDPKPLVLDTSVLINLHACTYGERILRAVPNDILVPRIVANELEHETSRKNGEHSFLHGLIGNGEVTLADLTDEEYTQFSALTSGSPSLDDGEAATIAIASTRDLHCLIDEKKGRARALASMGQKEPAWSLDLLHHPQVIAALGPEQEIDALYLALRDGRMRIHDNHCGHVVNIIGPKRALNCRSLPGYKARRLDWQAETVSSK</sequence>
<dbReference type="InterPro" id="IPR021799">
    <property type="entry name" value="PIN-like_prokaryotic"/>
</dbReference>
<accession>A0A356W9I8</accession>
<gene>
    <name evidence="1" type="ORF">DD728_15855</name>
</gene>
<dbReference type="AlphaFoldDB" id="A0A356W9I8"/>
<dbReference type="Pfam" id="PF11848">
    <property type="entry name" value="DUF3368"/>
    <property type="match status" value="1"/>
</dbReference>
<proteinExistence type="predicted"/>
<comment type="caution">
    <text evidence="1">The sequence shown here is derived from an EMBL/GenBank/DDBJ whole genome shotgun (WGS) entry which is preliminary data.</text>
</comment>
<evidence type="ECO:0000313" key="2">
    <source>
        <dbReference type="Proteomes" id="UP000263957"/>
    </source>
</evidence>
<name>A0A356W9I8_9PROT</name>
<protein>
    <submittedName>
        <fullName evidence="1">DNA-binding protein</fullName>
    </submittedName>
</protein>
<reference evidence="1 2" key="1">
    <citation type="journal article" date="2018" name="Nat. Biotechnol.">
        <title>A standardized bacterial taxonomy based on genome phylogeny substantially revises the tree of life.</title>
        <authorList>
            <person name="Parks D.H."/>
            <person name="Chuvochina M."/>
            <person name="Waite D.W."/>
            <person name="Rinke C."/>
            <person name="Skarshewski A."/>
            <person name="Chaumeil P.A."/>
            <person name="Hugenholtz P."/>
        </authorList>
    </citation>
    <scope>NUCLEOTIDE SEQUENCE [LARGE SCALE GENOMIC DNA]</scope>
    <source>
        <strain evidence="1">UBA10378</strain>
    </source>
</reference>
<dbReference type="EMBL" id="DOGS01000319">
    <property type="protein sequence ID" value="HBQ50324.1"/>
    <property type="molecule type" value="Genomic_DNA"/>
</dbReference>
<dbReference type="Proteomes" id="UP000263957">
    <property type="component" value="Unassembled WGS sequence"/>
</dbReference>